<dbReference type="InterPro" id="IPR003777">
    <property type="entry name" value="XdhC_CoxI"/>
</dbReference>
<dbReference type="SUPFAM" id="SSF47240">
    <property type="entry name" value="Ferritin-like"/>
    <property type="match status" value="1"/>
</dbReference>
<proteinExistence type="predicted"/>
<dbReference type="RefSeq" id="WP_013495905.1">
    <property type="nucleotide sequence ID" value="NC_014831.1"/>
</dbReference>
<dbReference type="OrthoDB" id="9809270at2"/>
<dbReference type="Gene3D" id="3.40.50.720">
    <property type="entry name" value="NAD(P)-binding Rossmann-like Domain"/>
    <property type="match status" value="1"/>
</dbReference>
<dbReference type="STRING" id="644966.Tmar_1488"/>
<dbReference type="eggNOG" id="COG3350">
    <property type="taxonomic scope" value="Bacteria"/>
</dbReference>
<sequence>MAPGVAVRSDAVLVRAAELRAQGRSFALATVIRRRPPVSSRAGDKALVTADGHLEGWIGGSCSESVVREQALAALADGRPRLVQIRLEAPAGDATGHDHGAATDAGAGDARVVTVAMTCPSGGEVDVYIEPFVRPPQLIACGDTPLAVTLAQLAAMVGFEPVLVYGREAPAEATLPGGRAIPVDALADFDPAPEAYAVVASMGHFDEECLQRWLAAGVPYVALVASRRRAAAVKEVLAAAGVPAADLERIRNPAGLDLGSVTQEEIAVAILADIIRQRRTGLGARTGLAVAGGAEPGPAVGAGSGHPEPAAAPAAVPGDAGTAVGPEGAEGFPLVVARDPVCGMQVRVAEARHVAEHAGRRYYFCCAHCKAAFLRDPAAYAAGA</sequence>
<organism evidence="3 4">
    <name type="scientific">Thermaerobacter marianensis (strain ATCC 700841 / DSM 12885 / JCM 10246 / 7p75a)</name>
    <dbReference type="NCBI Taxonomy" id="644966"/>
    <lineage>
        <taxon>Bacteria</taxon>
        <taxon>Bacillati</taxon>
        <taxon>Bacillota</taxon>
        <taxon>Clostridia</taxon>
        <taxon>Eubacteriales</taxon>
        <taxon>Clostridiales Family XVII. Incertae Sedis</taxon>
        <taxon>Thermaerobacter</taxon>
    </lineage>
</organism>
<dbReference type="InterPro" id="IPR007029">
    <property type="entry name" value="YHS_dom"/>
</dbReference>
<dbReference type="KEGG" id="tmr:Tmar_1488"/>
<dbReference type="GO" id="GO:0016491">
    <property type="term" value="F:oxidoreductase activity"/>
    <property type="evidence" value="ECO:0007669"/>
    <property type="project" value="InterPro"/>
</dbReference>
<feature type="region of interest" description="Disordered" evidence="1">
    <location>
        <begin position="298"/>
        <end position="319"/>
    </location>
</feature>
<dbReference type="EMBL" id="CP002344">
    <property type="protein sequence ID" value="ADU51601.1"/>
    <property type="molecule type" value="Genomic_DNA"/>
</dbReference>
<dbReference type="PANTHER" id="PTHR30388">
    <property type="entry name" value="ALDEHYDE OXIDOREDUCTASE MOLYBDENUM COFACTOR ASSEMBLY PROTEIN"/>
    <property type="match status" value="1"/>
</dbReference>
<dbReference type="eggNOG" id="COG1975">
    <property type="taxonomic scope" value="Bacteria"/>
</dbReference>
<evidence type="ECO:0000256" key="1">
    <source>
        <dbReference type="SAM" id="MobiDB-lite"/>
    </source>
</evidence>
<dbReference type="Proteomes" id="UP000008915">
    <property type="component" value="Chromosome"/>
</dbReference>
<name>E6SGE9_THEM7</name>
<dbReference type="Pfam" id="PF13478">
    <property type="entry name" value="XdhC_C"/>
    <property type="match status" value="1"/>
</dbReference>
<evidence type="ECO:0000313" key="4">
    <source>
        <dbReference type="Proteomes" id="UP000008915"/>
    </source>
</evidence>
<reference evidence="3 4" key="1">
    <citation type="journal article" date="2010" name="Stand. Genomic Sci.">
        <title>Complete genome sequence of Thermaerobacter marianensis type strain (7p75a).</title>
        <authorList>
            <person name="Han C."/>
            <person name="Gu W."/>
            <person name="Zhang X."/>
            <person name="Lapidus A."/>
            <person name="Nolan M."/>
            <person name="Copeland A."/>
            <person name="Lucas S."/>
            <person name="Del Rio T.G."/>
            <person name="Tice H."/>
            <person name="Cheng J.F."/>
            <person name="Tapia R."/>
            <person name="Goodwin L."/>
            <person name="Pitluck S."/>
            <person name="Pagani I."/>
            <person name="Ivanova N."/>
            <person name="Mavromatis K."/>
            <person name="Mikhailova N."/>
            <person name="Pati A."/>
            <person name="Chen A."/>
            <person name="Palaniappan K."/>
            <person name="Land M."/>
            <person name="Hauser L."/>
            <person name="Chang Y.J."/>
            <person name="Jeffries C.D."/>
            <person name="Schneider S."/>
            <person name="Rohde M."/>
            <person name="Goker M."/>
            <person name="Pukall R."/>
            <person name="Woyke T."/>
            <person name="Bristow J."/>
            <person name="Eisen J.A."/>
            <person name="Markowitz V."/>
            <person name="Hugenholtz P."/>
            <person name="Kyrpides N.C."/>
            <person name="Klenk H.P."/>
            <person name="Detter J.C."/>
        </authorList>
    </citation>
    <scope>NUCLEOTIDE SEQUENCE [LARGE SCALE GENOMIC DNA]</scope>
    <source>
        <strain evidence="4">ATCC 700841 / DSM 12885 / JCM 10246 / 7p75a</strain>
    </source>
</reference>
<protein>
    <submittedName>
        <fullName evidence="3">YHS domain-containing protein</fullName>
    </submittedName>
</protein>
<evidence type="ECO:0000313" key="3">
    <source>
        <dbReference type="EMBL" id="ADU51601.1"/>
    </source>
</evidence>
<dbReference type="InterPro" id="IPR011017">
    <property type="entry name" value="TRASH_dom"/>
</dbReference>
<accession>E6SGE9</accession>
<keyword evidence="4" id="KW-1185">Reference proteome</keyword>
<dbReference type="InterPro" id="IPR052698">
    <property type="entry name" value="MoCofactor_Util/Proc"/>
</dbReference>
<dbReference type="HOGENOM" id="CLU_041115_0_0_9"/>
<dbReference type="AlphaFoldDB" id="E6SGE9"/>
<feature type="domain" description="TRASH" evidence="2">
    <location>
        <begin position="339"/>
        <end position="377"/>
    </location>
</feature>
<gene>
    <name evidence="3" type="ordered locus">Tmar_1488</name>
</gene>
<dbReference type="InterPro" id="IPR027051">
    <property type="entry name" value="XdhC_Rossmann_dom"/>
</dbReference>
<dbReference type="Gene3D" id="1.10.620.20">
    <property type="entry name" value="Ribonucleotide Reductase, subunit A"/>
    <property type="match status" value="1"/>
</dbReference>
<reference evidence="4" key="2">
    <citation type="journal article" date="2010" name="Stand. Genomic Sci.">
        <title>Complete genome sequence of Thermaerobacter marianensis type strain (7p75aT).</title>
        <authorList>
            <person name="Han C."/>
            <person name="Gu W."/>
            <person name="Zhang X."/>
            <person name="Lapidus A."/>
            <person name="Nolan M."/>
            <person name="Copeland A."/>
            <person name="Lucas S."/>
            <person name="Glavina Del Rio T."/>
            <person name="Tice H."/>
            <person name="Cheng J."/>
            <person name="Tapia R."/>
            <person name="Goodwin L."/>
            <person name="Pitluck S."/>
            <person name="Pagani I."/>
            <person name="Ivanova N."/>
            <person name="Mavromatis K."/>
            <person name="Mikhailova N."/>
            <person name="Pati A."/>
            <person name="Chen A."/>
            <person name="Palaniappan K."/>
            <person name="Land M."/>
            <person name="Hauser L."/>
            <person name="Chang Y."/>
            <person name="Jeffries C."/>
            <person name="Schneider S."/>
            <person name="Rohde M."/>
            <person name="Goker M."/>
            <person name="Pukall R."/>
            <person name="Woyke T."/>
            <person name="Bristow J."/>
            <person name="Eisen J."/>
            <person name="Markowitz V."/>
            <person name="Hugenholtz P."/>
            <person name="Kyrpides N."/>
            <person name="Klenk H."/>
            <person name="Detter J."/>
        </authorList>
    </citation>
    <scope>NUCLEOTIDE SEQUENCE [LARGE SCALE GENOMIC DNA]</scope>
    <source>
        <strain evidence="4">ATCC 700841 / DSM 12885 / JCM 10246 / 7p75a</strain>
    </source>
</reference>
<dbReference type="InterPro" id="IPR012348">
    <property type="entry name" value="RNR-like"/>
</dbReference>
<evidence type="ECO:0000259" key="2">
    <source>
        <dbReference type="SMART" id="SM00746"/>
    </source>
</evidence>
<dbReference type="InterPro" id="IPR009078">
    <property type="entry name" value="Ferritin-like_SF"/>
</dbReference>
<dbReference type="PANTHER" id="PTHR30388:SF6">
    <property type="entry name" value="XANTHINE DEHYDROGENASE SUBUNIT A-RELATED"/>
    <property type="match status" value="1"/>
</dbReference>
<dbReference type="Pfam" id="PF02625">
    <property type="entry name" value="XdhC_CoxI"/>
    <property type="match status" value="1"/>
</dbReference>
<dbReference type="SMART" id="SM00746">
    <property type="entry name" value="TRASH"/>
    <property type="match status" value="1"/>
</dbReference>
<dbReference type="Pfam" id="PF04945">
    <property type="entry name" value="YHS"/>
    <property type="match status" value="1"/>
</dbReference>